<evidence type="ECO:0000256" key="1">
    <source>
        <dbReference type="ARBA" id="ARBA00038310"/>
    </source>
</evidence>
<proteinExistence type="inferred from homology"/>
<evidence type="ECO:0000313" key="3">
    <source>
        <dbReference type="EMBL" id="QHA08919.1"/>
    </source>
</evidence>
<sequence>MSDTPLVDAHHHVWDLAVRDQDWITGPALAPLRRTFSLSDLRPLAERAAVGATVLVQTVTVPQETPEMLAQAAGDPLVAGVVGWTDLTAPDVADTLAGLRELPGGGRLVGIRHQVQSEPDPWWLAREDVLRGLSAVADAGLAYDLVVLPHQLPAATAAARRLPGLGMVLDHIGKPAVADGALEPWACELRALAAEPNTFCKLSGLVTEADRSSWTVDDLRPFADTVLDAFGPERVMYGSDWPVCTLAADYAEVLDAARALTAGLGTDERSALFGGTAVHAYRLRMPARHSHPRR</sequence>
<gene>
    <name evidence="3" type="ORF">GQF42_41810</name>
</gene>
<dbReference type="AlphaFoldDB" id="A0A6I6NDK0"/>
<dbReference type="GO" id="GO:0016787">
    <property type="term" value="F:hydrolase activity"/>
    <property type="evidence" value="ECO:0007669"/>
    <property type="project" value="UniProtKB-KW"/>
</dbReference>
<evidence type="ECO:0000259" key="2">
    <source>
        <dbReference type="Pfam" id="PF04909"/>
    </source>
</evidence>
<feature type="domain" description="Amidohydrolase-related" evidence="2">
    <location>
        <begin position="7"/>
        <end position="283"/>
    </location>
</feature>
<dbReference type="InterPro" id="IPR006680">
    <property type="entry name" value="Amidohydro-rel"/>
</dbReference>
<accession>A0A6I6NDK0</accession>
<dbReference type="Gene3D" id="3.20.20.140">
    <property type="entry name" value="Metal-dependent hydrolases"/>
    <property type="match status" value="1"/>
</dbReference>
<dbReference type="InterPro" id="IPR052350">
    <property type="entry name" value="Metallo-dep_Lactonases"/>
</dbReference>
<organism evidence="3 4">
    <name type="scientific">Streptomyces broussonetiae</name>
    <dbReference type="NCBI Taxonomy" id="2686304"/>
    <lineage>
        <taxon>Bacteria</taxon>
        <taxon>Bacillati</taxon>
        <taxon>Actinomycetota</taxon>
        <taxon>Actinomycetes</taxon>
        <taxon>Kitasatosporales</taxon>
        <taxon>Streptomycetaceae</taxon>
        <taxon>Streptomyces</taxon>
    </lineage>
</organism>
<comment type="similarity">
    <text evidence="1">Belongs to the metallo-dependent hydrolases superfamily.</text>
</comment>
<reference evidence="3 4" key="1">
    <citation type="submission" date="2019-12" db="EMBL/GenBank/DDBJ databases">
        <title>Streptomyces sp. strain T44 isolated from rhizosphere soil of Broussonetia papyrifera.</title>
        <authorList>
            <person name="Mo P."/>
        </authorList>
    </citation>
    <scope>NUCLEOTIDE SEQUENCE [LARGE SCALE GENOMIC DNA]</scope>
    <source>
        <strain evidence="3 4">T44</strain>
    </source>
</reference>
<dbReference type="KEGG" id="sbro:GQF42_41810"/>
<evidence type="ECO:0000313" key="4">
    <source>
        <dbReference type="Proteomes" id="UP000436138"/>
    </source>
</evidence>
<keyword evidence="3" id="KW-0378">Hydrolase</keyword>
<dbReference type="EMBL" id="CP047020">
    <property type="protein sequence ID" value="QHA08919.1"/>
    <property type="molecule type" value="Genomic_DNA"/>
</dbReference>
<dbReference type="PANTHER" id="PTHR43569">
    <property type="entry name" value="AMIDOHYDROLASE"/>
    <property type="match status" value="1"/>
</dbReference>
<dbReference type="Pfam" id="PF04909">
    <property type="entry name" value="Amidohydro_2"/>
    <property type="match status" value="1"/>
</dbReference>
<keyword evidence="4" id="KW-1185">Reference proteome</keyword>
<dbReference type="RefSeq" id="WP_158928805.1">
    <property type="nucleotide sequence ID" value="NZ_CP047020.1"/>
</dbReference>
<dbReference type="SUPFAM" id="SSF51556">
    <property type="entry name" value="Metallo-dependent hydrolases"/>
    <property type="match status" value="1"/>
</dbReference>
<dbReference type="InterPro" id="IPR032466">
    <property type="entry name" value="Metal_Hydrolase"/>
</dbReference>
<name>A0A6I6NDK0_9ACTN</name>
<dbReference type="Proteomes" id="UP000436138">
    <property type="component" value="Chromosome"/>
</dbReference>
<protein>
    <submittedName>
        <fullName evidence="3">Amidohydrolase family protein</fullName>
    </submittedName>
</protein>
<dbReference type="PANTHER" id="PTHR43569:SF2">
    <property type="entry name" value="AMIDOHYDROLASE-RELATED DOMAIN-CONTAINING PROTEIN"/>
    <property type="match status" value="1"/>
</dbReference>